<feature type="domain" description="D-isomer specific 2-hydroxyacid dehydrogenase NAD-binding" evidence="3">
    <location>
        <begin position="110"/>
        <end position="283"/>
    </location>
</feature>
<sequence>MSDSLPNNFNLAIASRDAPIYAKLLGQAGLPGLRIKLISQSQPDAIALQECELLLADPDLALGCLPAMPRLQWLQSTWAGNAPLLSHSKRDYQLTGIKGIFGVQMTEYALAYMLYFARDIPGYQARQQQKHWAGPTHSTLRGRHLGILGVGSIGREVASVCRALGMEIHGVSLRSRDCEAVGRYYDLSQLQEFAGSLDYLLCLLPHTKQTANLVDQTFLNWLPSHCVLINAGRGSLIDDEALCEALCAGHLKAAVLDVFREEPLPDTHPFWHTPNLLITQHTAALSRPELIAPVFIDNYRLWLSGEPMDHKLDFARGY</sequence>
<comment type="caution">
    <text evidence="4">The sequence shown here is derived from an EMBL/GenBank/DDBJ whole genome shotgun (WGS) entry which is preliminary data.</text>
</comment>
<dbReference type="SUPFAM" id="SSF51735">
    <property type="entry name" value="NAD(P)-binding Rossmann-fold domains"/>
    <property type="match status" value="1"/>
</dbReference>
<dbReference type="Pfam" id="PF02826">
    <property type="entry name" value="2-Hacid_dh_C"/>
    <property type="match status" value="1"/>
</dbReference>
<keyword evidence="1" id="KW-0560">Oxidoreductase</keyword>
<dbReference type="InterPro" id="IPR006140">
    <property type="entry name" value="D-isomer_DH_NAD-bd"/>
</dbReference>
<dbReference type="EMBL" id="JAFKCV010000001">
    <property type="protein sequence ID" value="MBN7824011.1"/>
    <property type="molecule type" value="Genomic_DNA"/>
</dbReference>
<proteinExistence type="predicted"/>
<evidence type="ECO:0000313" key="5">
    <source>
        <dbReference type="Proteomes" id="UP000664654"/>
    </source>
</evidence>
<dbReference type="GO" id="GO:0016491">
    <property type="term" value="F:oxidoreductase activity"/>
    <property type="evidence" value="ECO:0007669"/>
    <property type="project" value="UniProtKB-KW"/>
</dbReference>
<accession>A0A939IQ16</accession>
<dbReference type="InterPro" id="IPR036291">
    <property type="entry name" value="NAD(P)-bd_dom_sf"/>
</dbReference>
<keyword evidence="5" id="KW-1185">Reference proteome</keyword>
<dbReference type="Proteomes" id="UP000664654">
    <property type="component" value="Unassembled WGS sequence"/>
</dbReference>
<keyword evidence="2" id="KW-0520">NAD</keyword>
<evidence type="ECO:0000256" key="1">
    <source>
        <dbReference type="ARBA" id="ARBA00023002"/>
    </source>
</evidence>
<evidence type="ECO:0000313" key="4">
    <source>
        <dbReference type="EMBL" id="MBN7824011.1"/>
    </source>
</evidence>
<reference evidence="4" key="1">
    <citation type="submission" date="2021-03" db="EMBL/GenBank/DDBJ databases">
        <title>novel species isolated from a fishpond in China.</title>
        <authorList>
            <person name="Lu H."/>
            <person name="Cai Z."/>
        </authorList>
    </citation>
    <scope>NUCLEOTIDE SEQUENCE</scope>
    <source>
        <strain evidence="4">JCM 30855</strain>
    </source>
</reference>
<gene>
    <name evidence="4" type="ORF">J0A66_02120</name>
</gene>
<dbReference type="CDD" id="cd05300">
    <property type="entry name" value="2-Hacid_dh_1"/>
    <property type="match status" value="1"/>
</dbReference>
<dbReference type="AlphaFoldDB" id="A0A939IQ16"/>
<name>A0A939IQ16_9ALTE</name>
<organism evidence="4 5">
    <name type="scientific">Bowmanella dokdonensis</name>
    <dbReference type="NCBI Taxonomy" id="751969"/>
    <lineage>
        <taxon>Bacteria</taxon>
        <taxon>Pseudomonadati</taxon>
        <taxon>Pseudomonadota</taxon>
        <taxon>Gammaproteobacteria</taxon>
        <taxon>Alteromonadales</taxon>
        <taxon>Alteromonadaceae</taxon>
        <taxon>Bowmanella</taxon>
    </lineage>
</organism>
<dbReference type="RefSeq" id="WP_206572110.1">
    <property type="nucleotide sequence ID" value="NZ_JAFKCV010000001.1"/>
</dbReference>
<protein>
    <submittedName>
        <fullName evidence="4">D-2-hydroxyacid dehydrogenase</fullName>
    </submittedName>
</protein>
<dbReference type="GO" id="GO:0051287">
    <property type="term" value="F:NAD binding"/>
    <property type="evidence" value="ECO:0007669"/>
    <property type="project" value="InterPro"/>
</dbReference>
<evidence type="ECO:0000256" key="2">
    <source>
        <dbReference type="ARBA" id="ARBA00023027"/>
    </source>
</evidence>
<dbReference type="PANTHER" id="PTHR43333:SF1">
    <property type="entry name" value="D-ISOMER SPECIFIC 2-HYDROXYACID DEHYDROGENASE NAD-BINDING DOMAIN-CONTAINING PROTEIN"/>
    <property type="match status" value="1"/>
</dbReference>
<dbReference type="Gene3D" id="3.40.50.720">
    <property type="entry name" value="NAD(P)-binding Rossmann-like Domain"/>
    <property type="match status" value="2"/>
</dbReference>
<dbReference type="PANTHER" id="PTHR43333">
    <property type="entry name" value="2-HACID_DH_C DOMAIN-CONTAINING PROTEIN"/>
    <property type="match status" value="1"/>
</dbReference>
<evidence type="ECO:0000259" key="3">
    <source>
        <dbReference type="Pfam" id="PF02826"/>
    </source>
</evidence>